<dbReference type="eggNOG" id="arCOG10142">
    <property type="taxonomic scope" value="Archaea"/>
</dbReference>
<evidence type="ECO:0000256" key="1">
    <source>
        <dbReference type="SAM" id="MobiDB-lite"/>
    </source>
</evidence>
<comment type="caution">
    <text evidence="3">The sequence shown here is derived from an EMBL/GenBank/DDBJ whole genome shotgun (WGS) entry which is preliminary data.</text>
</comment>
<dbReference type="PATRIC" id="fig|1227488.3.peg.2453"/>
<evidence type="ECO:0000313" key="3">
    <source>
        <dbReference type="EMBL" id="ELZ17988.1"/>
    </source>
</evidence>
<dbReference type="AlphaFoldDB" id="M0C5S2"/>
<protein>
    <submittedName>
        <fullName evidence="3">Uncharacterized protein</fullName>
    </submittedName>
</protein>
<reference evidence="3 4" key="1">
    <citation type="journal article" date="2014" name="PLoS Genet.">
        <title>Phylogenetically driven sequencing of extremely halophilic archaea reveals strategies for static and dynamic osmo-response.</title>
        <authorList>
            <person name="Becker E.A."/>
            <person name="Seitzer P.M."/>
            <person name="Tritt A."/>
            <person name="Larsen D."/>
            <person name="Krusor M."/>
            <person name="Yao A.I."/>
            <person name="Wu D."/>
            <person name="Madern D."/>
            <person name="Eisen J.A."/>
            <person name="Darling A.E."/>
            <person name="Facciotti M.T."/>
        </authorList>
    </citation>
    <scope>NUCLEOTIDE SEQUENCE [LARGE SCALE GENOMIC DNA]</scope>
    <source>
        <strain evidence="3 4">JCM 13891</strain>
    </source>
</reference>
<proteinExistence type="predicted"/>
<sequence>MTMSDDRSADTHDHAGDDVRAASERERTTDAVDREAASSARKREAQDGVPSDEQRADAGPGPATGEGSGGDGSDGSGDDGGGWSGRLAFLFSALFGLGLAVGAVALVTGRAPFFEDVMRVRPTIEGGGVGADWVVGNTGPILEAAITLVHLADVVMGIFILLMVFIHWAAFRRLATRMRPPAGSSRAGESAAATDGGERSAGPRSSSDRRSDGGVPETTDNGSSDRTAASRDGSADDSADPDGGDRR</sequence>
<evidence type="ECO:0000256" key="2">
    <source>
        <dbReference type="SAM" id="Phobius"/>
    </source>
</evidence>
<feature type="transmembrane region" description="Helical" evidence="2">
    <location>
        <begin position="148"/>
        <end position="171"/>
    </location>
</feature>
<organism evidence="3 4">
    <name type="scientific">Haloterrigena salina JCM 13891</name>
    <dbReference type="NCBI Taxonomy" id="1227488"/>
    <lineage>
        <taxon>Archaea</taxon>
        <taxon>Methanobacteriati</taxon>
        <taxon>Methanobacteriota</taxon>
        <taxon>Stenosarchaea group</taxon>
        <taxon>Halobacteria</taxon>
        <taxon>Halobacteriales</taxon>
        <taxon>Natrialbaceae</taxon>
        <taxon>Haloterrigena</taxon>
    </lineage>
</organism>
<feature type="compositionally biased region" description="Gly residues" evidence="1">
    <location>
        <begin position="62"/>
        <end position="79"/>
    </location>
</feature>
<accession>M0C5S2</accession>
<feature type="compositionally biased region" description="Acidic residues" evidence="1">
    <location>
        <begin position="235"/>
        <end position="247"/>
    </location>
</feature>
<dbReference type="STRING" id="1227488.C477_12307"/>
<evidence type="ECO:0000313" key="4">
    <source>
        <dbReference type="Proteomes" id="UP000011657"/>
    </source>
</evidence>
<dbReference type="Proteomes" id="UP000011657">
    <property type="component" value="Unassembled WGS sequence"/>
</dbReference>
<feature type="region of interest" description="Disordered" evidence="1">
    <location>
        <begin position="179"/>
        <end position="247"/>
    </location>
</feature>
<keyword evidence="2" id="KW-0812">Transmembrane</keyword>
<feature type="transmembrane region" description="Helical" evidence="2">
    <location>
        <begin position="87"/>
        <end position="108"/>
    </location>
</feature>
<keyword evidence="4" id="KW-1185">Reference proteome</keyword>
<keyword evidence="2" id="KW-1133">Transmembrane helix</keyword>
<feature type="compositionally biased region" description="Low complexity" evidence="1">
    <location>
        <begin position="182"/>
        <end position="193"/>
    </location>
</feature>
<feature type="compositionally biased region" description="Basic and acidic residues" evidence="1">
    <location>
        <begin position="1"/>
        <end position="56"/>
    </location>
</feature>
<gene>
    <name evidence="3" type="ORF">C477_12307</name>
</gene>
<keyword evidence="2" id="KW-0472">Membrane</keyword>
<dbReference type="EMBL" id="AOIS01000037">
    <property type="protein sequence ID" value="ELZ17988.1"/>
    <property type="molecule type" value="Genomic_DNA"/>
</dbReference>
<feature type="region of interest" description="Disordered" evidence="1">
    <location>
        <begin position="1"/>
        <end position="79"/>
    </location>
</feature>
<name>M0C5S2_9EURY</name>